<dbReference type="AlphaFoldDB" id="A0A382HCM1"/>
<organism evidence="1">
    <name type="scientific">marine metagenome</name>
    <dbReference type="NCBI Taxonomy" id="408172"/>
    <lineage>
        <taxon>unclassified sequences</taxon>
        <taxon>metagenomes</taxon>
        <taxon>ecological metagenomes</taxon>
    </lineage>
</organism>
<reference evidence="1" key="1">
    <citation type="submission" date="2018-05" db="EMBL/GenBank/DDBJ databases">
        <authorList>
            <person name="Lanie J.A."/>
            <person name="Ng W.-L."/>
            <person name="Kazmierczak K.M."/>
            <person name="Andrzejewski T.M."/>
            <person name="Davidsen T.M."/>
            <person name="Wayne K.J."/>
            <person name="Tettelin H."/>
            <person name="Glass J.I."/>
            <person name="Rusch D."/>
            <person name="Podicherti R."/>
            <person name="Tsui H.-C.T."/>
            <person name="Winkler M.E."/>
        </authorList>
    </citation>
    <scope>NUCLEOTIDE SEQUENCE</scope>
</reference>
<name>A0A382HCM1_9ZZZZ</name>
<gene>
    <name evidence="1" type="ORF">METZ01_LOCUS237884</name>
</gene>
<protein>
    <submittedName>
        <fullName evidence="1">Uncharacterized protein</fullName>
    </submittedName>
</protein>
<sequence>MEDWLSWARKVHIRSYIELTERFMDLHPHYIPSGTESNLVILDKMLMDRDFIESLTDTGIKVWADSNLIDFVRALDIYSSRYPEIKVIANLFKRRIQWLDRVYRFARAEIIAELRNNGRQI</sequence>
<proteinExistence type="predicted"/>
<accession>A0A382HCM1</accession>
<dbReference type="EMBL" id="UINC01060479">
    <property type="protein sequence ID" value="SVB85030.1"/>
    <property type="molecule type" value="Genomic_DNA"/>
</dbReference>
<evidence type="ECO:0000313" key="1">
    <source>
        <dbReference type="EMBL" id="SVB85030.1"/>
    </source>
</evidence>